<evidence type="ECO:0000256" key="2">
    <source>
        <dbReference type="ARBA" id="ARBA00008681"/>
    </source>
</evidence>
<evidence type="ECO:0000313" key="10">
    <source>
        <dbReference type="Proteomes" id="UP000094622"/>
    </source>
</evidence>
<comment type="caution">
    <text evidence="9">The sequence shown here is derived from an EMBL/GenBank/DDBJ whole genome shotgun (WGS) entry which is preliminary data.</text>
</comment>
<keyword evidence="4" id="KW-0732">Signal</keyword>
<dbReference type="AlphaFoldDB" id="A0A1E3H807"/>
<evidence type="ECO:0000313" key="9">
    <source>
        <dbReference type="EMBL" id="ODN72450.1"/>
    </source>
</evidence>
<evidence type="ECO:0000259" key="7">
    <source>
        <dbReference type="Pfam" id="PF05433"/>
    </source>
</evidence>
<dbReference type="PROSITE" id="PS51257">
    <property type="entry name" value="PROKAR_LIPOPROTEIN"/>
    <property type="match status" value="1"/>
</dbReference>
<dbReference type="RefSeq" id="WP_245293843.1">
    <property type="nucleotide sequence ID" value="NZ_MCRJ01000002.1"/>
</dbReference>
<keyword evidence="6" id="KW-0449">Lipoprotein</keyword>
<evidence type="ECO:0000256" key="6">
    <source>
        <dbReference type="ARBA" id="ARBA00023288"/>
    </source>
</evidence>
<dbReference type="EMBL" id="MCRJ01000002">
    <property type="protein sequence ID" value="ODN72450.1"/>
    <property type="molecule type" value="Genomic_DNA"/>
</dbReference>
<gene>
    <name evidence="9" type="ORF">A6302_00196</name>
</gene>
<name>A0A1E3H807_9HYPH</name>
<protein>
    <recommendedName>
        <fullName evidence="3">17 kDa surface antigen</fullName>
    </recommendedName>
</protein>
<dbReference type="Proteomes" id="UP000094622">
    <property type="component" value="Unassembled WGS sequence"/>
</dbReference>
<dbReference type="GO" id="GO:0009279">
    <property type="term" value="C:cell outer membrane"/>
    <property type="evidence" value="ECO:0007669"/>
    <property type="project" value="UniProtKB-SubCell"/>
</dbReference>
<evidence type="ECO:0000256" key="3">
    <source>
        <dbReference type="ARBA" id="ARBA00015281"/>
    </source>
</evidence>
<comment type="similarity">
    <text evidence="2">Belongs to the rickettsiale 17 kDa surface antigen family.</text>
</comment>
<reference evidence="9 10" key="1">
    <citation type="submission" date="2016-07" db="EMBL/GenBank/DDBJ databases">
        <title>Draft Genome Sequence of Methylobrevis pamukkalensis PK2.</title>
        <authorList>
            <person name="Vasilenko O.V."/>
            <person name="Doronina N.V."/>
            <person name="Shmareva M.N."/>
            <person name="Tarlachkov S.V."/>
            <person name="Mustakhimov I."/>
            <person name="Trotsenko Y.A."/>
        </authorList>
    </citation>
    <scope>NUCLEOTIDE SEQUENCE [LARGE SCALE GENOMIC DNA]</scope>
    <source>
        <strain evidence="9 10">PK2</strain>
    </source>
</reference>
<accession>A0A1E3H807</accession>
<keyword evidence="10" id="KW-1185">Reference proteome</keyword>
<evidence type="ECO:0000256" key="5">
    <source>
        <dbReference type="ARBA" id="ARBA00023139"/>
    </source>
</evidence>
<feature type="domain" description="Glycine zipper 2TM" evidence="7">
    <location>
        <begin position="33"/>
        <end position="74"/>
    </location>
</feature>
<organism evidence="9 10">
    <name type="scientific">Methylobrevis pamukkalensis</name>
    <dbReference type="NCBI Taxonomy" id="1439726"/>
    <lineage>
        <taxon>Bacteria</taxon>
        <taxon>Pseudomonadati</taxon>
        <taxon>Pseudomonadota</taxon>
        <taxon>Alphaproteobacteria</taxon>
        <taxon>Hyphomicrobiales</taxon>
        <taxon>Pleomorphomonadaceae</taxon>
        <taxon>Methylobrevis</taxon>
    </lineage>
</organism>
<dbReference type="Pfam" id="PF16998">
    <property type="entry name" value="17kDa_Anti_2"/>
    <property type="match status" value="1"/>
</dbReference>
<dbReference type="Pfam" id="PF05433">
    <property type="entry name" value="Rick_17kDa_Anti"/>
    <property type="match status" value="1"/>
</dbReference>
<evidence type="ECO:0000256" key="4">
    <source>
        <dbReference type="ARBA" id="ARBA00022729"/>
    </source>
</evidence>
<evidence type="ECO:0000256" key="1">
    <source>
        <dbReference type="ARBA" id="ARBA00004459"/>
    </source>
</evidence>
<dbReference type="InterPro" id="IPR016364">
    <property type="entry name" value="Surface_antigen_Rickettsia"/>
</dbReference>
<dbReference type="PIRSF" id="PIRSF002721">
    <property type="entry name" value="Surface_antigen_Rickettsia"/>
    <property type="match status" value="1"/>
</dbReference>
<dbReference type="InterPro" id="IPR032635">
    <property type="entry name" value="Anti_2"/>
</dbReference>
<evidence type="ECO:0000259" key="8">
    <source>
        <dbReference type="Pfam" id="PF16998"/>
    </source>
</evidence>
<dbReference type="InterPro" id="IPR008816">
    <property type="entry name" value="Gly_zipper_2TM_dom"/>
</dbReference>
<sequence>MVMNKLVMVGLVGAVLAGCASDPYAGGGNKAVLGTLGGAVAGGAIGSAFGSGSGKVAAIAGGALIGGFLGNQIGAQLDAQDRQYYGNAQYQSLESGAPMQWQNPDSGRYGTVNVGPVQQVNSSQCRDYSSTIYIDGQPQVSRGTACRNPDGTWRQVS</sequence>
<keyword evidence="5" id="KW-0564">Palmitate</keyword>
<proteinExistence type="inferred from homology"/>
<feature type="domain" description="Surface antigen" evidence="8">
    <location>
        <begin position="97"/>
        <end position="154"/>
    </location>
</feature>
<comment type="subcellular location">
    <subcellularLocation>
        <location evidence="1">Cell outer membrane</location>
        <topology evidence="1">Lipid-anchor</topology>
    </subcellularLocation>
</comment>